<dbReference type="AlphaFoldDB" id="A0A6I6Y0E4"/>
<dbReference type="EMBL" id="CP026115">
    <property type="protein sequence ID" value="QHG65088.1"/>
    <property type="molecule type" value="Genomic_DNA"/>
</dbReference>
<evidence type="ECO:0000313" key="1">
    <source>
        <dbReference type="EMBL" id="QHG65088.1"/>
    </source>
</evidence>
<dbReference type="RefSeq" id="WP_159410437.1">
    <property type="nucleotide sequence ID" value="NZ_CP026115.2"/>
</dbReference>
<accession>A0A6I6Y0E4</accession>
<gene>
    <name evidence="1" type="primary">tssG</name>
    <name evidence="1" type="ORF">C2H86_11925</name>
</gene>
<sequence length="338" mass="38461">MAAADWQTAPDLADSLLVQAHRFDFFQLLEHLHGLHGDNLEARWPDAVTRLRLRLGCDPRLRFPASDVLSAKRMPGHDARYRICTTFMGLHGSDSPLPTYYLEQIAHEHAQGIGVRPAFLDFFNHYLLSLLHRAWRKYRYYIRFQPGADDQFSQYVFALIGLNDRQLRGDTTLPWSRLLSFAGVIASRSRSPGTVAGIIGHCFDLSQVHIREFETRSVRTAARQLVRLGRANGELGSSFMVGSRTRTRSSKFTIVISELEQAQFRDLLPSGINFGRLRALIDVLLRDGLAYDLELRLKRNALTPFSLHRSQGAYLGWTSFIDDRHGVISPVVRFRGRA</sequence>
<name>A0A6I6Y0E4_PSEPU</name>
<dbReference type="Proteomes" id="UP000464480">
    <property type="component" value="Chromosome"/>
</dbReference>
<reference evidence="1 2" key="1">
    <citation type="submission" date="2020-02" db="EMBL/GenBank/DDBJ databases">
        <title>Pseudomonas Putida W5 Complete Genome Assembly.</title>
        <authorList>
            <person name="Yuan Z.-C."/>
            <person name="Shaw G.A."/>
            <person name="Cusano A.D."/>
            <person name="Caddey B.J."/>
            <person name="Weselowski B.J."/>
        </authorList>
    </citation>
    <scope>NUCLEOTIDE SEQUENCE [LARGE SCALE GENOMIC DNA]</scope>
    <source>
        <strain evidence="1 2">W5</strain>
    </source>
</reference>
<dbReference type="Pfam" id="PF06996">
    <property type="entry name" value="T6SS_TssG"/>
    <property type="match status" value="1"/>
</dbReference>
<evidence type="ECO:0000313" key="2">
    <source>
        <dbReference type="Proteomes" id="UP000464480"/>
    </source>
</evidence>
<dbReference type="PANTHER" id="PTHR35564">
    <property type="match status" value="1"/>
</dbReference>
<dbReference type="NCBIfam" id="TIGR03347">
    <property type="entry name" value="VI_chp_1"/>
    <property type="match status" value="1"/>
</dbReference>
<organism evidence="1 2">
    <name type="scientific">Pseudomonas putida</name>
    <name type="common">Arthrobacter siderocapsulatus</name>
    <dbReference type="NCBI Taxonomy" id="303"/>
    <lineage>
        <taxon>Bacteria</taxon>
        <taxon>Pseudomonadati</taxon>
        <taxon>Pseudomonadota</taxon>
        <taxon>Gammaproteobacteria</taxon>
        <taxon>Pseudomonadales</taxon>
        <taxon>Pseudomonadaceae</taxon>
        <taxon>Pseudomonas</taxon>
    </lineage>
</organism>
<dbReference type="InterPro" id="IPR010732">
    <property type="entry name" value="T6SS_TssG-like"/>
</dbReference>
<dbReference type="PANTHER" id="PTHR35564:SF3">
    <property type="entry name" value="TYPE VI SECRETION SYSTEM BASEPLATE SUBUNIT TSSG"/>
    <property type="match status" value="1"/>
</dbReference>
<protein>
    <submittedName>
        <fullName evidence="1">Type VI secretion system baseplate subunit TssG</fullName>
    </submittedName>
</protein>
<proteinExistence type="predicted"/>